<feature type="compositionally biased region" description="Polar residues" evidence="1">
    <location>
        <begin position="144"/>
        <end position="169"/>
    </location>
</feature>
<evidence type="ECO:0000313" key="4">
    <source>
        <dbReference type="Proteomes" id="UP000641853"/>
    </source>
</evidence>
<gene>
    <name evidence="3" type="ORF">CNMCM7691_010112</name>
</gene>
<dbReference type="Pfam" id="PF11905">
    <property type="entry name" value="DUF3425"/>
    <property type="match status" value="1"/>
</dbReference>
<keyword evidence="4" id="KW-1185">Reference proteome</keyword>
<evidence type="ECO:0000313" key="3">
    <source>
        <dbReference type="EMBL" id="KAF7180821.1"/>
    </source>
</evidence>
<sequence>MPRGTTEEKARSGSMGKEKRKPVRRDPEKRRQQNIRAQRRYREKLRERLGNLETLTASLAQRSPMTGLIQPESILGDDVWDVSISSSSMATPEDCQQLLPQSNHTASALNIWNSTTHLASSDNTLSSLNVWDSILRDFTAQLSHSDNSPSTLAISDSTKQFPPSETPLSAPSEWVPPTHVNPSVLIHDKHKDGIERCWMTTTVKCNCSSPHFKVQTHHPGPYSSIEVRILRTGPATPTPDPYANHLRLDTICTLAAMDTLRMHISITEEMMCEKESPSPFYRSLRAADDMVKKNMICTVQRIFMTLKPDLRPSIEQITVKHPPYIDVLPFRTLRKNLILHQQEVSYGETPTSEPSDAIRTIDANNDDINAGFKGKYGSGSSNKVSGIDIIIQGDKDDRYDDLAKGAGGDYRYLNLRKDGSKKIVNIALLRRKESVSFETVHQLGYDGYSTDINKGRGGDYLYLVWKSD</sequence>
<dbReference type="AlphaFoldDB" id="A0A8H6QX27"/>
<dbReference type="CDD" id="cd14688">
    <property type="entry name" value="bZIP_YAP"/>
    <property type="match status" value="1"/>
</dbReference>
<dbReference type="InterPro" id="IPR004827">
    <property type="entry name" value="bZIP"/>
</dbReference>
<protein>
    <recommendedName>
        <fullName evidence="2">BZIP domain-containing protein</fullName>
    </recommendedName>
</protein>
<proteinExistence type="predicted"/>
<reference evidence="3" key="1">
    <citation type="submission" date="2020-06" db="EMBL/GenBank/DDBJ databases">
        <title>Draft genome sequences of strains closely related to Aspergillus parafelis and Aspergillus hiratsukae.</title>
        <authorList>
            <person name="Dos Santos R.A.C."/>
            <person name="Rivero-Menendez O."/>
            <person name="Steenwyk J.L."/>
            <person name="Mead M.E."/>
            <person name="Goldman G.H."/>
            <person name="Alastruey-Izquierdo A."/>
            <person name="Rokas A."/>
        </authorList>
    </citation>
    <scope>NUCLEOTIDE SEQUENCE</scope>
    <source>
        <strain evidence="3">CNM-CM7691</strain>
    </source>
</reference>
<feature type="region of interest" description="Disordered" evidence="1">
    <location>
        <begin position="1"/>
        <end position="40"/>
    </location>
</feature>
<feature type="region of interest" description="Disordered" evidence="1">
    <location>
        <begin position="144"/>
        <end position="175"/>
    </location>
</feature>
<evidence type="ECO:0000256" key="1">
    <source>
        <dbReference type="SAM" id="MobiDB-lite"/>
    </source>
</evidence>
<dbReference type="InterPro" id="IPR021833">
    <property type="entry name" value="DUF3425"/>
</dbReference>
<accession>A0A8H6QX27</accession>
<comment type="caution">
    <text evidence="3">The sequence shown here is derived from an EMBL/GenBank/DDBJ whole genome shotgun (WGS) entry which is preliminary data.</text>
</comment>
<dbReference type="Gene3D" id="2.100.10.50">
    <property type="match status" value="1"/>
</dbReference>
<dbReference type="EMBL" id="JACBAG010001830">
    <property type="protein sequence ID" value="KAF7180821.1"/>
    <property type="molecule type" value="Genomic_DNA"/>
</dbReference>
<feature type="compositionally biased region" description="Basic and acidic residues" evidence="1">
    <location>
        <begin position="1"/>
        <end position="11"/>
    </location>
</feature>
<name>A0A8H6QX27_9EURO</name>
<dbReference type="GO" id="GO:0003700">
    <property type="term" value="F:DNA-binding transcription factor activity"/>
    <property type="evidence" value="ECO:0007669"/>
    <property type="project" value="InterPro"/>
</dbReference>
<organism evidence="3 4">
    <name type="scientific">Aspergillus felis</name>
    <dbReference type="NCBI Taxonomy" id="1287682"/>
    <lineage>
        <taxon>Eukaryota</taxon>
        <taxon>Fungi</taxon>
        <taxon>Dikarya</taxon>
        <taxon>Ascomycota</taxon>
        <taxon>Pezizomycotina</taxon>
        <taxon>Eurotiomycetes</taxon>
        <taxon>Eurotiomycetidae</taxon>
        <taxon>Eurotiales</taxon>
        <taxon>Aspergillaceae</taxon>
        <taxon>Aspergillus</taxon>
        <taxon>Aspergillus subgen. Fumigati</taxon>
    </lineage>
</organism>
<dbReference type="PANTHER" id="PTHR38116">
    <property type="entry name" value="CHROMOSOME 7, WHOLE GENOME SHOTGUN SEQUENCE"/>
    <property type="match status" value="1"/>
</dbReference>
<dbReference type="Proteomes" id="UP000641853">
    <property type="component" value="Unassembled WGS sequence"/>
</dbReference>
<evidence type="ECO:0000259" key="2">
    <source>
        <dbReference type="PROSITE" id="PS00036"/>
    </source>
</evidence>
<dbReference type="PANTHER" id="PTHR38116:SF5">
    <property type="entry name" value="BZIP DOMAIN-CONTAINING PROTEIN"/>
    <property type="match status" value="1"/>
</dbReference>
<feature type="domain" description="BZIP" evidence="2">
    <location>
        <begin position="29"/>
        <end position="44"/>
    </location>
</feature>
<dbReference type="PROSITE" id="PS00036">
    <property type="entry name" value="BZIP_BASIC"/>
    <property type="match status" value="1"/>
</dbReference>